<organism evidence="1 2">
    <name type="scientific">Thermocoleostomius sinensis A174</name>
    <dbReference type="NCBI Taxonomy" id="2016057"/>
    <lineage>
        <taxon>Bacteria</taxon>
        <taxon>Bacillati</taxon>
        <taxon>Cyanobacteriota</taxon>
        <taxon>Cyanophyceae</taxon>
        <taxon>Oculatellales</taxon>
        <taxon>Oculatellaceae</taxon>
        <taxon>Thermocoleostomius</taxon>
    </lineage>
</organism>
<sequence length="74" mass="8476">MQPQFEVEYLTDKAGQPKAVVIPIELWNQLFPQEDLSTEEMVEAIEDYCLSRAMNDAENSPLLDRDAALAYLEE</sequence>
<accession>A0A9E8ZKE5</accession>
<reference evidence="1" key="1">
    <citation type="submission" date="2022-12" db="EMBL/GenBank/DDBJ databases">
        <title>Polyphasic identification of a Novel Hot-Spring Cyanobacterium Ocullathermofonsia sinensis gen nov. sp. nov. and Genomic Insights on its Adaptations to the Thermal Habitat.</title>
        <authorList>
            <person name="Daroch M."/>
            <person name="Tang J."/>
            <person name="Jiang Y."/>
        </authorList>
    </citation>
    <scope>NUCLEOTIDE SEQUENCE</scope>
    <source>
        <strain evidence="1">PKUAC-SCTA174</strain>
    </source>
</reference>
<gene>
    <name evidence="1" type="ORF">OXH18_23590</name>
</gene>
<evidence type="ECO:0008006" key="3">
    <source>
        <dbReference type="Google" id="ProtNLM"/>
    </source>
</evidence>
<name>A0A9E8ZKE5_9CYAN</name>
<dbReference type="EMBL" id="CP113797">
    <property type="protein sequence ID" value="WAL60116.1"/>
    <property type="molecule type" value="Genomic_DNA"/>
</dbReference>
<dbReference type="KEGG" id="tsin:OXH18_23590"/>
<dbReference type="Proteomes" id="UP001163152">
    <property type="component" value="Chromosome"/>
</dbReference>
<dbReference type="Pfam" id="PF18506">
    <property type="entry name" value="RelB-like"/>
    <property type="match status" value="1"/>
</dbReference>
<dbReference type="RefSeq" id="WP_268609964.1">
    <property type="nucleotide sequence ID" value="NZ_CP113797.1"/>
</dbReference>
<evidence type="ECO:0000313" key="2">
    <source>
        <dbReference type="Proteomes" id="UP001163152"/>
    </source>
</evidence>
<proteinExistence type="predicted"/>
<keyword evidence="2" id="KW-1185">Reference proteome</keyword>
<protein>
    <recommendedName>
        <fullName evidence="3">Prevent-host-death protein</fullName>
    </recommendedName>
</protein>
<dbReference type="AlphaFoldDB" id="A0A9E8ZKE5"/>
<dbReference type="InterPro" id="IPR049537">
    <property type="entry name" value="RelB-like"/>
</dbReference>
<evidence type="ECO:0000313" key="1">
    <source>
        <dbReference type="EMBL" id="WAL60116.1"/>
    </source>
</evidence>